<proteinExistence type="predicted"/>
<dbReference type="EMBL" id="BK015682">
    <property type="protein sequence ID" value="DAE19689.1"/>
    <property type="molecule type" value="Genomic_DNA"/>
</dbReference>
<feature type="compositionally biased region" description="Basic and acidic residues" evidence="1">
    <location>
        <begin position="47"/>
        <end position="59"/>
    </location>
</feature>
<evidence type="ECO:0000313" key="2">
    <source>
        <dbReference type="EMBL" id="DAE19689.1"/>
    </source>
</evidence>
<name>A0A8S5QLK6_9CAUD</name>
<reference evidence="2" key="1">
    <citation type="journal article" date="2021" name="Proc. Natl. Acad. Sci. U.S.A.">
        <title>A Catalog of Tens of Thousands of Viruses from Human Metagenomes Reveals Hidden Associations with Chronic Diseases.</title>
        <authorList>
            <person name="Tisza M.J."/>
            <person name="Buck C.B."/>
        </authorList>
    </citation>
    <scope>NUCLEOTIDE SEQUENCE</scope>
    <source>
        <strain evidence="2">CtAvf12</strain>
    </source>
</reference>
<evidence type="ECO:0000256" key="1">
    <source>
        <dbReference type="SAM" id="MobiDB-lite"/>
    </source>
</evidence>
<organism evidence="2">
    <name type="scientific">Siphoviridae sp. ctAvf12</name>
    <dbReference type="NCBI Taxonomy" id="2826185"/>
    <lineage>
        <taxon>Viruses</taxon>
        <taxon>Duplodnaviria</taxon>
        <taxon>Heunggongvirae</taxon>
        <taxon>Uroviricota</taxon>
        <taxon>Caudoviricetes</taxon>
    </lineage>
</organism>
<protein>
    <submittedName>
        <fullName evidence="2">Uncharacterized protein</fullName>
    </submittedName>
</protein>
<sequence>MEPSPFSALGGSFFVFPGPRPRHGTGRERPRGWLSESRGATVPPRGWDPRVLPERQHPR</sequence>
<feature type="region of interest" description="Disordered" evidence="1">
    <location>
        <begin position="1"/>
        <end position="59"/>
    </location>
</feature>
<accession>A0A8S5QLK6</accession>